<evidence type="ECO:0000256" key="10">
    <source>
        <dbReference type="SAM" id="MobiDB-lite"/>
    </source>
</evidence>
<dbReference type="InterPro" id="IPR006189">
    <property type="entry name" value="CHASE_dom"/>
</dbReference>
<organism evidence="16 17">
    <name type="scientific">Thermomonas aquatica</name>
    <dbReference type="NCBI Taxonomy" id="2202149"/>
    <lineage>
        <taxon>Bacteria</taxon>
        <taxon>Pseudomonadati</taxon>
        <taxon>Pseudomonadota</taxon>
        <taxon>Gammaproteobacteria</taxon>
        <taxon>Lysobacterales</taxon>
        <taxon>Lysobacteraceae</taxon>
        <taxon>Thermomonas</taxon>
    </lineage>
</organism>
<comment type="subcellular location">
    <subcellularLocation>
        <location evidence="2">Membrane</location>
    </subcellularLocation>
</comment>
<dbReference type="PROSITE" id="PS50839">
    <property type="entry name" value="CHASE"/>
    <property type="match status" value="1"/>
</dbReference>
<evidence type="ECO:0000256" key="4">
    <source>
        <dbReference type="ARBA" id="ARBA00022553"/>
    </source>
</evidence>
<feature type="domain" description="PAS" evidence="13">
    <location>
        <begin position="364"/>
        <end position="435"/>
    </location>
</feature>
<evidence type="ECO:0000259" key="15">
    <source>
        <dbReference type="PROSITE" id="PS50839"/>
    </source>
</evidence>
<feature type="region of interest" description="Disordered" evidence="10">
    <location>
        <begin position="714"/>
        <end position="742"/>
    </location>
</feature>
<gene>
    <name evidence="16" type="ORF">FHQ07_01070</name>
</gene>
<dbReference type="PRINTS" id="PR00344">
    <property type="entry name" value="BCTRLSENSOR"/>
</dbReference>
<dbReference type="InterPro" id="IPR042240">
    <property type="entry name" value="CHASE_sf"/>
</dbReference>
<dbReference type="Gene3D" id="3.30.450.20">
    <property type="entry name" value="PAS domain"/>
    <property type="match status" value="1"/>
</dbReference>
<evidence type="ECO:0000256" key="9">
    <source>
        <dbReference type="ARBA" id="ARBA00023136"/>
    </source>
</evidence>
<evidence type="ECO:0000313" key="17">
    <source>
        <dbReference type="Proteomes" id="UP000308149"/>
    </source>
</evidence>
<evidence type="ECO:0000256" key="6">
    <source>
        <dbReference type="ARBA" id="ARBA00022692"/>
    </source>
</evidence>
<sequence>MMAQGTDAPHSPDDRTPAAGLRWRLGYPFAILVLLVSLGLVFSAWNNARERELELAESQFHSTVGKLASLVQLRLTSFDITLRGGASLFAALKWPSPEHWRSYTDGLALQGRFPSLAGLGFAAYADPSKLARLQLLIRDTGNGRFNVHPHGLRPQYGPIVYLEPHTAENLRAVGYDMYSEPVRQAAMRAAMDNGQTRMTGMVHLVQDGGREIPGLLLYTPVYDTSLPPGNAIQRRQAMKGWVYAPFHVDTMLQAAVEPAKGNERMRVVDVTDPAQVVLYADPAIGEVNTFTHSLQLSFYGRRWRFDFFSGPERTAAPQLATINKLLVAGIGASLLLFALAWMLASTEARAQRIARDMTASYRRSEQRFRNSMRYSGIGKALLDARGNIVEVNPSFTTIVGREAQDLVGQPLADLLDTVDSEPLRTAQMNPVLDEQGGVVRTTRTLRRRDGDVRHVQLTFAPVPNDPGNDVVRLVQVDDVSERVRAESAVQALNRTLEARVAARTRELSEANRELESFAYSVSHDLRAPLRAIEGFSRILGERHAGALDQTGRDYLERVRKATGRMGELIDALLKLSRIGRSGLNLEDVDFSALAEEVGAGLADANPERKVELRVQPGMRARGDRALLLTLLDNLMGNAWKFTGNTPAARLEVGMEMDAQGSAEFFVRDNGAGFDAGYADKLFRPFQRLHSQDEFPGHGIGLASVKRIIERHGGQIAASGSPGQGATFRFKLGEPVDPASDAG</sequence>
<evidence type="ECO:0000259" key="12">
    <source>
        <dbReference type="PROSITE" id="PS50109"/>
    </source>
</evidence>
<keyword evidence="17" id="KW-1185">Reference proteome</keyword>
<accession>A0A5B7ZM18</accession>
<dbReference type="SMART" id="SM00387">
    <property type="entry name" value="HATPase_c"/>
    <property type="match status" value="1"/>
</dbReference>
<dbReference type="SUPFAM" id="SSF55874">
    <property type="entry name" value="ATPase domain of HSP90 chaperone/DNA topoisomerase II/histidine kinase"/>
    <property type="match status" value="1"/>
</dbReference>
<dbReference type="SMART" id="SM00388">
    <property type="entry name" value="HisKA"/>
    <property type="match status" value="1"/>
</dbReference>
<dbReference type="GO" id="GO:0000155">
    <property type="term" value="F:phosphorelay sensor kinase activity"/>
    <property type="evidence" value="ECO:0007669"/>
    <property type="project" value="InterPro"/>
</dbReference>
<dbReference type="Pfam" id="PF13426">
    <property type="entry name" value="PAS_9"/>
    <property type="match status" value="1"/>
</dbReference>
<dbReference type="Proteomes" id="UP000308149">
    <property type="component" value="Chromosome"/>
</dbReference>
<evidence type="ECO:0000256" key="5">
    <source>
        <dbReference type="ARBA" id="ARBA00022679"/>
    </source>
</evidence>
<evidence type="ECO:0000256" key="11">
    <source>
        <dbReference type="SAM" id="Phobius"/>
    </source>
</evidence>
<evidence type="ECO:0000313" key="16">
    <source>
        <dbReference type="EMBL" id="QDA56008.1"/>
    </source>
</evidence>
<dbReference type="InterPro" id="IPR036097">
    <property type="entry name" value="HisK_dim/P_sf"/>
</dbReference>
<evidence type="ECO:0000256" key="8">
    <source>
        <dbReference type="ARBA" id="ARBA00022989"/>
    </source>
</evidence>
<dbReference type="FunFam" id="3.30.565.10:FF:000006">
    <property type="entry name" value="Sensor histidine kinase WalK"/>
    <property type="match status" value="1"/>
</dbReference>
<dbReference type="PANTHER" id="PTHR42878">
    <property type="entry name" value="TWO-COMPONENT HISTIDINE KINASE"/>
    <property type="match status" value="1"/>
</dbReference>
<evidence type="ECO:0000256" key="3">
    <source>
        <dbReference type="ARBA" id="ARBA00012438"/>
    </source>
</evidence>
<keyword evidence="9 11" id="KW-0472">Membrane</keyword>
<dbReference type="Pfam" id="PF02518">
    <property type="entry name" value="HATPase_c"/>
    <property type="match status" value="1"/>
</dbReference>
<proteinExistence type="predicted"/>
<dbReference type="KEGG" id="thes:FHQ07_01070"/>
<dbReference type="GO" id="GO:0005886">
    <property type="term" value="C:plasma membrane"/>
    <property type="evidence" value="ECO:0007669"/>
    <property type="project" value="UniProtKB-ARBA"/>
</dbReference>
<reference evidence="16 17" key="1">
    <citation type="submission" date="2019-06" db="EMBL/GenBank/DDBJ databases">
        <title>Thermomonas aquatica sp. nov., isolated from an industrial wastewater treatment plant.</title>
        <authorList>
            <person name="Jeon J.H."/>
            <person name="Park D.-S."/>
        </authorList>
    </citation>
    <scope>NUCLEOTIDE SEQUENCE [LARGE SCALE GENOMIC DNA]</scope>
    <source>
        <strain evidence="16 17">SY21</strain>
    </source>
</reference>
<dbReference type="OrthoDB" id="9808408at2"/>
<dbReference type="FunFam" id="1.10.287.130:FF:000070">
    <property type="entry name" value="Histidine kinase sensor protein"/>
    <property type="match status" value="1"/>
</dbReference>
<dbReference type="PROSITE" id="PS50112">
    <property type="entry name" value="PAS"/>
    <property type="match status" value="1"/>
</dbReference>
<dbReference type="InterPro" id="IPR004358">
    <property type="entry name" value="Sig_transdc_His_kin-like_C"/>
</dbReference>
<dbReference type="InterPro" id="IPR050351">
    <property type="entry name" value="BphY/WalK/GraS-like"/>
</dbReference>
<dbReference type="SUPFAM" id="SSF55785">
    <property type="entry name" value="PYP-like sensor domain (PAS domain)"/>
    <property type="match status" value="1"/>
</dbReference>
<feature type="domain" description="CHASE" evidence="15">
    <location>
        <begin position="154"/>
        <end position="306"/>
    </location>
</feature>
<dbReference type="PROSITE" id="PS50109">
    <property type="entry name" value="HIS_KIN"/>
    <property type="match status" value="1"/>
</dbReference>
<dbReference type="InterPro" id="IPR003661">
    <property type="entry name" value="HisK_dim/P_dom"/>
</dbReference>
<dbReference type="InterPro" id="IPR000014">
    <property type="entry name" value="PAS"/>
</dbReference>
<comment type="catalytic activity">
    <reaction evidence="1">
        <text>ATP + protein L-histidine = ADP + protein N-phospho-L-histidine.</text>
        <dbReference type="EC" id="2.7.13.3"/>
    </reaction>
</comment>
<dbReference type="AlphaFoldDB" id="A0A5B7ZM18"/>
<evidence type="ECO:0000259" key="14">
    <source>
        <dbReference type="PROSITE" id="PS50113"/>
    </source>
</evidence>
<feature type="domain" description="Histidine kinase" evidence="12">
    <location>
        <begin position="520"/>
        <end position="735"/>
    </location>
</feature>
<dbReference type="Pfam" id="PF03924">
    <property type="entry name" value="CHASE"/>
    <property type="match status" value="1"/>
</dbReference>
<dbReference type="SUPFAM" id="SSF47384">
    <property type="entry name" value="Homodimeric domain of signal transducing histidine kinase"/>
    <property type="match status" value="1"/>
</dbReference>
<evidence type="ECO:0000259" key="13">
    <source>
        <dbReference type="PROSITE" id="PS50112"/>
    </source>
</evidence>
<dbReference type="EMBL" id="CP040871">
    <property type="protein sequence ID" value="QDA56008.1"/>
    <property type="molecule type" value="Genomic_DNA"/>
</dbReference>
<feature type="transmembrane region" description="Helical" evidence="11">
    <location>
        <begin position="325"/>
        <end position="344"/>
    </location>
</feature>
<dbReference type="Gene3D" id="3.30.565.10">
    <property type="entry name" value="Histidine kinase-like ATPase, C-terminal domain"/>
    <property type="match status" value="1"/>
</dbReference>
<keyword evidence="7" id="KW-0418">Kinase</keyword>
<dbReference type="SMART" id="SM00091">
    <property type="entry name" value="PAS"/>
    <property type="match status" value="1"/>
</dbReference>
<dbReference type="InterPro" id="IPR035965">
    <property type="entry name" value="PAS-like_dom_sf"/>
</dbReference>
<dbReference type="PROSITE" id="PS50113">
    <property type="entry name" value="PAC"/>
    <property type="match status" value="1"/>
</dbReference>
<keyword evidence="8 11" id="KW-1133">Transmembrane helix</keyword>
<dbReference type="GO" id="GO:0030295">
    <property type="term" value="F:protein kinase activator activity"/>
    <property type="evidence" value="ECO:0007669"/>
    <property type="project" value="TreeGrafter"/>
</dbReference>
<dbReference type="NCBIfam" id="TIGR00229">
    <property type="entry name" value="sensory_box"/>
    <property type="match status" value="1"/>
</dbReference>
<evidence type="ECO:0000256" key="1">
    <source>
        <dbReference type="ARBA" id="ARBA00000085"/>
    </source>
</evidence>
<feature type="domain" description="PAC" evidence="14">
    <location>
        <begin position="439"/>
        <end position="491"/>
    </location>
</feature>
<dbReference type="PANTHER" id="PTHR42878:SF15">
    <property type="entry name" value="BACTERIOPHYTOCHROME"/>
    <property type="match status" value="1"/>
</dbReference>
<dbReference type="Pfam" id="PF00512">
    <property type="entry name" value="HisKA"/>
    <property type="match status" value="1"/>
</dbReference>
<dbReference type="CDD" id="cd00130">
    <property type="entry name" value="PAS"/>
    <property type="match status" value="1"/>
</dbReference>
<keyword evidence="6 11" id="KW-0812">Transmembrane</keyword>
<evidence type="ECO:0000256" key="2">
    <source>
        <dbReference type="ARBA" id="ARBA00004370"/>
    </source>
</evidence>
<dbReference type="GO" id="GO:0007234">
    <property type="term" value="P:osmosensory signaling via phosphorelay pathway"/>
    <property type="evidence" value="ECO:0007669"/>
    <property type="project" value="TreeGrafter"/>
</dbReference>
<protein>
    <recommendedName>
        <fullName evidence="3">histidine kinase</fullName>
        <ecNumber evidence="3">2.7.13.3</ecNumber>
    </recommendedName>
</protein>
<dbReference type="InterPro" id="IPR003594">
    <property type="entry name" value="HATPase_dom"/>
</dbReference>
<dbReference type="GO" id="GO:0000156">
    <property type="term" value="F:phosphorelay response regulator activity"/>
    <property type="evidence" value="ECO:0007669"/>
    <property type="project" value="TreeGrafter"/>
</dbReference>
<dbReference type="Gene3D" id="1.10.287.130">
    <property type="match status" value="1"/>
</dbReference>
<dbReference type="InterPro" id="IPR036890">
    <property type="entry name" value="HATPase_C_sf"/>
</dbReference>
<name>A0A5B7ZM18_9GAMM</name>
<dbReference type="CDD" id="cd00082">
    <property type="entry name" value="HisKA"/>
    <property type="match status" value="1"/>
</dbReference>
<dbReference type="SMART" id="SM01079">
    <property type="entry name" value="CHASE"/>
    <property type="match status" value="1"/>
</dbReference>
<dbReference type="Gene3D" id="3.30.450.350">
    <property type="entry name" value="CHASE domain"/>
    <property type="match status" value="1"/>
</dbReference>
<keyword evidence="5" id="KW-0808">Transferase</keyword>
<dbReference type="InterPro" id="IPR005467">
    <property type="entry name" value="His_kinase_dom"/>
</dbReference>
<keyword evidence="4" id="KW-0597">Phosphoprotein</keyword>
<evidence type="ECO:0000256" key="7">
    <source>
        <dbReference type="ARBA" id="ARBA00022777"/>
    </source>
</evidence>
<dbReference type="InterPro" id="IPR000700">
    <property type="entry name" value="PAS-assoc_C"/>
</dbReference>
<dbReference type="EC" id="2.7.13.3" evidence="3"/>
<feature type="transmembrane region" description="Helical" evidence="11">
    <location>
        <begin position="25"/>
        <end position="45"/>
    </location>
</feature>